<dbReference type="EMBL" id="BMIU01000019">
    <property type="protein sequence ID" value="GGF42609.1"/>
    <property type="molecule type" value="Genomic_DNA"/>
</dbReference>
<evidence type="ECO:0000313" key="1">
    <source>
        <dbReference type="EMBL" id="GGF42609.1"/>
    </source>
</evidence>
<dbReference type="PANTHER" id="PTHR39206">
    <property type="entry name" value="SLL8004 PROTEIN"/>
    <property type="match status" value="1"/>
</dbReference>
<dbReference type="PANTHER" id="PTHR39206:SF1">
    <property type="entry name" value="SLL8004 PROTEIN"/>
    <property type="match status" value="1"/>
</dbReference>
<evidence type="ECO:0000313" key="2">
    <source>
        <dbReference type="Proteomes" id="UP000647339"/>
    </source>
</evidence>
<organism evidence="1 2">
    <name type="scientific">Echinicola rosea</name>
    <dbReference type="NCBI Taxonomy" id="1807691"/>
    <lineage>
        <taxon>Bacteria</taxon>
        <taxon>Pseudomonadati</taxon>
        <taxon>Bacteroidota</taxon>
        <taxon>Cytophagia</taxon>
        <taxon>Cytophagales</taxon>
        <taxon>Cyclobacteriaceae</taxon>
        <taxon>Echinicola</taxon>
    </lineage>
</organism>
<accession>A0ABQ1V7E1</accession>
<gene>
    <name evidence="1" type="ORF">GCM10011339_33850</name>
</gene>
<proteinExistence type="predicted"/>
<dbReference type="Proteomes" id="UP000647339">
    <property type="component" value="Unassembled WGS sequence"/>
</dbReference>
<name>A0ABQ1V7E1_9BACT</name>
<dbReference type="InterPro" id="IPR027417">
    <property type="entry name" value="P-loop_NTPase"/>
</dbReference>
<sequence>MPQLLVIAGCNGAGKSSFSQGLSPDAVEVFDYDKHFLRIYQSLIPSEFQETMAHNMAFGELEKQIQEAIDQCQSFSYETNFNSTPLNWPVVFKKNQYEVNMIYFCLDSIAEAKKRVAIRVENNGHYVPDFEIEKRFREGYANLVP</sequence>
<dbReference type="RefSeq" id="WP_137404338.1">
    <property type="nucleotide sequence ID" value="NZ_BMIU01000019.1"/>
</dbReference>
<dbReference type="Gene3D" id="3.40.50.300">
    <property type="entry name" value="P-loop containing nucleotide triphosphate hydrolases"/>
    <property type="match status" value="1"/>
</dbReference>
<dbReference type="SUPFAM" id="SSF52540">
    <property type="entry name" value="P-loop containing nucleoside triphosphate hydrolases"/>
    <property type="match status" value="1"/>
</dbReference>
<comment type="caution">
    <text evidence="1">The sequence shown here is derived from an EMBL/GenBank/DDBJ whole genome shotgun (WGS) entry which is preliminary data.</text>
</comment>
<protein>
    <recommendedName>
        <fullName evidence="3">UDP-N-acetylglucosamine kinase</fullName>
    </recommendedName>
</protein>
<reference evidence="2" key="1">
    <citation type="journal article" date="2019" name="Int. J. Syst. Evol. Microbiol.">
        <title>The Global Catalogue of Microorganisms (GCM) 10K type strain sequencing project: providing services to taxonomists for standard genome sequencing and annotation.</title>
        <authorList>
            <consortium name="The Broad Institute Genomics Platform"/>
            <consortium name="The Broad Institute Genome Sequencing Center for Infectious Disease"/>
            <person name="Wu L."/>
            <person name="Ma J."/>
        </authorList>
    </citation>
    <scope>NUCLEOTIDE SEQUENCE [LARGE SCALE GENOMIC DNA]</scope>
    <source>
        <strain evidence="2">CGMCC 1.15407</strain>
    </source>
</reference>
<evidence type="ECO:0008006" key="3">
    <source>
        <dbReference type="Google" id="ProtNLM"/>
    </source>
</evidence>
<keyword evidence="2" id="KW-1185">Reference proteome</keyword>